<dbReference type="AlphaFoldDB" id="A0AAW2L4W7"/>
<gene>
    <name evidence="1" type="ORF">Sangu_2241300</name>
</gene>
<sequence>MAGQVVANQPASSFDFVFVEGDSVQSGSVVASSNQINPWIDPATIKLRHRMGREPFGDVWLATHHCTSEDYEEYNGPACKRDPYLNLKPFNFLLNANDQAIVGDIGIPYALLGISLPSTDMARPLASGMQPWSGKSVDEIYKLVVTKQERSHTPCGLPPAVENVIIGCFEYDFMSRPVMVHSFSFRH</sequence>
<protein>
    <submittedName>
        <fullName evidence="1">Uncharacterized protein</fullName>
    </submittedName>
</protein>
<dbReference type="PANTHER" id="PTHR47209">
    <property type="entry name" value="OS06G0639500 PROTEIN"/>
    <property type="match status" value="1"/>
</dbReference>
<name>A0AAW2L4W7_9LAMI</name>
<evidence type="ECO:0000313" key="1">
    <source>
        <dbReference type="EMBL" id="KAL0313969.1"/>
    </source>
</evidence>
<comment type="caution">
    <text evidence="1">The sequence shown here is derived from an EMBL/GenBank/DDBJ whole genome shotgun (WGS) entry which is preliminary data.</text>
</comment>
<accession>A0AAW2L4W7</accession>
<dbReference type="InterPro" id="IPR011009">
    <property type="entry name" value="Kinase-like_dom_sf"/>
</dbReference>
<proteinExistence type="predicted"/>
<reference evidence="1" key="1">
    <citation type="submission" date="2020-06" db="EMBL/GenBank/DDBJ databases">
        <authorList>
            <person name="Li T."/>
            <person name="Hu X."/>
            <person name="Zhang T."/>
            <person name="Song X."/>
            <person name="Zhang H."/>
            <person name="Dai N."/>
            <person name="Sheng W."/>
            <person name="Hou X."/>
            <person name="Wei L."/>
        </authorList>
    </citation>
    <scope>NUCLEOTIDE SEQUENCE</scope>
    <source>
        <strain evidence="1">G01</strain>
        <tissue evidence="1">Leaf</tissue>
    </source>
</reference>
<reference evidence="1" key="2">
    <citation type="journal article" date="2024" name="Plant">
        <title>Genomic evolution and insights into agronomic trait innovations of Sesamum species.</title>
        <authorList>
            <person name="Miao H."/>
            <person name="Wang L."/>
            <person name="Qu L."/>
            <person name="Liu H."/>
            <person name="Sun Y."/>
            <person name="Le M."/>
            <person name="Wang Q."/>
            <person name="Wei S."/>
            <person name="Zheng Y."/>
            <person name="Lin W."/>
            <person name="Duan Y."/>
            <person name="Cao H."/>
            <person name="Xiong S."/>
            <person name="Wang X."/>
            <person name="Wei L."/>
            <person name="Li C."/>
            <person name="Ma Q."/>
            <person name="Ju M."/>
            <person name="Zhao R."/>
            <person name="Li G."/>
            <person name="Mu C."/>
            <person name="Tian Q."/>
            <person name="Mei H."/>
            <person name="Zhang T."/>
            <person name="Gao T."/>
            <person name="Zhang H."/>
        </authorList>
    </citation>
    <scope>NUCLEOTIDE SEQUENCE</scope>
    <source>
        <strain evidence="1">G01</strain>
    </source>
</reference>
<dbReference type="PANTHER" id="PTHR47209:SF1">
    <property type="entry name" value="OS06G0639500 PROTEIN"/>
    <property type="match status" value="1"/>
</dbReference>
<dbReference type="InterPro" id="IPR053293">
    <property type="entry name" value="OCM_Kinase"/>
</dbReference>
<dbReference type="SUPFAM" id="SSF56112">
    <property type="entry name" value="Protein kinase-like (PK-like)"/>
    <property type="match status" value="1"/>
</dbReference>
<organism evidence="1">
    <name type="scientific">Sesamum angustifolium</name>
    <dbReference type="NCBI Taxonomy" id="2727405"/>
    <lineage>
        <taxon>Eukaryota</taxon>
        <taxon>Viridiplantae</taxon>
        <taxon>Streptophyta</taxon>
        <taxon>Embryophyta</taxon>
        <taxon>Tracheophyta</taxon>
        <taxon>Spermatophyta</taxon>
        <taxon>Magnoliopsida</taxon>
        <taxon>eudicotyledons</taxon>
        <taxon>Gunneridae</taxon>
        <taxon>Pentapetalae</taxon>
        <taxon>asterids</taxon>
        <taxon>lamiids</taxon>
        <taxon>Lamiales</taxon>
        <taxon>Pedaliaceae</taxon>
        <taxon>Sesamum</taxon>
    </lineage>
</organism>
<dbReference type="EMBL" id="JACGWK010000015">
    <property type="protein sequence ID" value="KAL0313969.1"/>
    <property type="molecule type" value="Genomic_DNA"/>
</dbReference>